<dbReference type="SUPFAM" id="SSF103481">
    <property type="entry name" value="Multidrug resistance efflux transporter EmrE"/>
    <property type="match status" value="2"/>
</dbReference>
<feature type="transmembrane region" description="Helical" evidence="3">
    <location>
        <begin position="71"/>
        <end position="89"/>
    </location>
</feature>
<keyword evidence="6" id="KW-1185">Reference proteome</keyword>
<gene>
    <name evidence="5" type="ORF">VF724_20065</name>
</gene>
<comment type="caution">
    <text evidence="5">The sequence shown here is derived from an EMBL/GenBank/DDBJ whole genome shotgun (WGS) entry which is preliminary data.</text>
</comment>
<evidence type="ECO:0000259" key="4">
    <source>
        <dbReference type="Pfam" id="PF00892"/>
    </source>
</evidence>
<evidence type="ECO:0000256" key="1">
    <source>
        <dbReference type="ARBA" id="ARBA00004127"/>
    </source>
</evidence>
<feature type="transmembrane region" description="Helical" evidence="3">
    <location>
        <begin position="101"/>
        <end position="118"/>
    </location>
</feature>
<dbReference type="PANTHER" id="PTHR22911">
    <property type="entry name" value="ACYL-MALONYL CONDENSING ENZYME-RELATED"/>
    <property type="match status" value="1"/>
</dbReference>
<protein>
    <submittedName>
        <fullName evidence="5">DMT family transporter</fullName>
    </submittedName>
</protein>
<feature type="transmembrane region" description="Helical" evidence="3">
    <location>
        <begin position="245"/>
        <end position="264"/>
    </location>
</feature>
<dbReference type="InterPro" id="IPR037185">
    <property type="entry name" value="EmrE-like"/>
</dbReference>
<proteinExistence type="inferred from homology"/>
<feature type="domain" description="EamA" evidence="4">
    <location>
        <begin position="154"/>
        <end position="287"/>
    </location>
</feature>
<keyword evidence="3" id="KW-0812">Transmembrane</keyword>
<feature type="transmembrane region" description="Helical" evidence="3">
    <location>
        <begin position="40"/>
        <end position="59"/>
    </location>
</feature>
<feature type="transmembrane region" description="Helical" evidence="3">
    <location>
        <begin position="127"/>
        <end position="145"/>
    </location>
</feature>
<feature type="transmembrane region" description="Helical" evidence="3">
    <location>
        <begin position="7"/>
        <end position="28"/>
    </location>
</feature>
<comment type="subcellular location">
    <subcellularLocation>
        <location evidence="1">Endomembrane system</location>
        <topology evidence="1">Multi-pass membrane protein</topology>
    </subcellularLocation>
</comment>
<dbReference type="Proteomes" id="UP001310386">
    <property type="component" value="Unassembled WGS sequence"/>
</dbReference>
<dbReference type="RefSeq" id="WP_371756043.1">
    <property type="nucleotide sequence ID" value="NZ_JAYJLD010000059.1"/>
</dbReference>
<feature type="transmembrane region" description="Helical" evidence="3">
    <location>
        <begin position="183"/>
        <end position="202"/>
    </location>
</feature>
<accession>A0ABU5ZN28</accession>
<feature type="transmembrane region" description="Helical" evidence="3">
    <location>
        <begin position="214"/>
        <end position="233"/>
    </location>
</feature>
<evidence type="ECO:0000313" key="5">
    <source>
        <dbReference type="EMBL" id="MEB3103916.1"/>
    </source>
</evidence>
<name>A0ABU5ZN28_9BACL</name>
<organism evidence="5 6">
    <name type="scientific">Ferviditalea candida</name>
    <dbReference type="NCBI Taxonomy" id="3108399"/>
    <lineage>
        <taxon>Bacteria</taxon>
        <taxon>Bacillati</taxon>
        <taxon>Bacillota</taxon>
        <taxon>Bacilli</taxon>
        <taxon>Bacillales</taxon>
        <taxon>Paenibacillaceae</taxon>
        <taxon>Ferviditalea</taxon>
    </lineage>
</organism>
<comment type="similarity">
    <text evidence="2">Belongs to the EamA transporter family.</text>
</comment>
<sequence length="307" mass="34303">MPNFKMLSVLIPLSVAIGIAAISFSSIFVRWSEAPVSVIAMYRLWLANVLLLPWLAGNWREISRLTGKQWLLLLATGGALGLHFLLWMASLRFTSVSSSTSLLTLEPIFVMLAGIWWFRQKPQRSELVGMGIAVIGAMLIGWHDFSFTLRSLQGDLLSLLGAAAVAVHMLIGKQLRETMSAYVYSFFSFFLAACLLAVYNLFRSIPLGGYGLKEWGVFMLLAAVPTLFGHYLFNWLLKYLRAASVSMTVLGEPAGSTLLALILLNEPVTYKQLLAMMILLFGVWIFLRKKEYSRRKTHKLNGSLDQA</sequence>
<reference evidence="5" key="1">
    <citation type="submission" date="2023-12" db="EMBL/GenBank/DDBJ databases">
        <title>Fervidustalea candida gen. nov., sp. nov., a novel member of the family Paenibacillaceae isolated from a geothermal area.</title>
        <authorList>
            <person name="Li W.-J."/>
            <person name="Jiao J.-Y."/>
            <person name="Chen Y."/>
        </authorList>
    </citation>
    <scope>NUCLEOTIDE SEQUENCE</scope>
    <source>
        <strain evidence="5">SYSU GA230002</strain>
    </source>
</reference>
<evidence type="ECO:0000256" key="2">
    <source>
        <dbReference type="ARBA" id="ARBA00007362"/>
    </source>
</evidence>
<keyword evidence="3" id="KW-1133">Transmembrane helix</keyword>
<feature type="domain" description="EamA" evidence="4">
    <location>
        <begin position="17"/>
        <end position="141"/>
    </location>
</feature>
<keyword evidence="3" id="KW-0472">Membrane</keyword>
<evidence type="ECO:0000313" key="6">
    <source>
        <dbReference type="Proteomes" id="UP001310386"/>
    </source>
</evidence>
<dbReference type="PANTHER" id="PTHR22911:SF76">
    <property type="entry name" value="EAMA DOMAIN-CONTAINING PROTEIN"/>
    <property type="match status" value="1"/>
</dbReference>
<feature type="transmembrane region" description="Helical" evidence="3">
    <location>
        <begin position="151"/>
        <end position="171"/>
    </location>
</feature>
<dbReference type="Gene3D" id="1.10.3730.20">
    <property type="match status" value="1"/>
</dbReference>
<dbReference type="Pfam" id="PF00892">
    <property type="entry name" value="EamA"/>
    <property type="match status" value="2"/>
</dbReference>
<dbReference type="EMBL" id="JAYJLD010000059">
    <property type="protein sequence ID" value="MEB3103916.1"/>
    <property type="molecule type" value="Genomic_DNA"/>
</dbReference>
<feature type="transmembrane region" description="Helical" evidence="3">
    <location>
        <begin position="270"/>
        <end position="287"/>
    </location>
</feature>
<evidence type="ECO:0000256" key="3">
    <source>
        <dbReference type="SAM" id="Phobius"/>
    </source>
</evidence>
<dbReference type="InterPro" id="IPR000620">
    <property type="entry name" value="EamA_dom"/>
</dbReference>